<dbReference type="InterPro" id="IPR053707">
    <property type="entry name" value="UPF0637_domain_sf"/>
</dbReference>
<reference evidence="2" key="1">
    <citation type="submission" date="2017-05" db="EMBL/GenBank/DDBJ databases">
        <authorList>
            <person name="Varghese N."/>
            <person name="Submissions S."/>
        </authorList>
    </citation>
    <scope>NUCLEOTIDE SEQUENCE</scope>
    <source>
        <strain evidence="2">DSM 45262</strain>
    </source>
</reference>
<dbReference type="PIRSF" id="PIRSF021332">
    <property type="entry name" value="DUF1054"/>
    <property type="match status" value="1"/>
</dbReference>
<sequence length="215" mass="25376">MIRMVMIMTIPGFIEQDFQIFDIDGLEPRMNAIKQHIQPKFDIIGQHLSSFLTVQLGEPVSTHIAKHARRTVNPPDETWVAWSTSKRGYKGLPHFQLGIRDNHLFIWFALIYECDRKQPFARRLREEFDRYWALIPDTYYFSQDHTRPDVIRKADLTDEQAHKMLERLEKVKKAEFLCGRVIPRQEACRLSGDDLIKQIESTCETLNPLYRLAME</sequence>
<comment type="similarity">
    <text evidence="1">Belongs to the UPF0637 family.</text>
</comment>
<proteinExistence type="inferred from homology"/>
<evidence type="ECO:0000313" key="3">
    <source>
        <dbReference type="Proteomes" id="UP001157946"/>
    </source>
</evidence>
<dbReference type="Gene3D" id="3.30.930.20">
    <property type="entry name" value="Protein of unknown function DUF1054"/>
    <property type="match status" value="1"/>
</dbReference>
<dbReference type="InterPro" id="IPR009403">
    <property type="entry name" value="UPF0637"/>
</dbReference>
<dbReference type="SUPFAM" id="SSF142913">
    <property type="entry name" value="YktB/PF0168-like"/>
    <property type="match status" value="1"/>
</dbReference>
<dbReference type="HAMAP" id="MF_01851">
    <property type="entry name" value="UPF0637"/>
    <property type="match status" value="1"/>
</dbReference>
<dbReference type="EMBL" id="FXTU01000002">
    <property type="protein sequence ID" value="SMP11391.1"/>
    <property type="molecule type" value="Genomic_DNA"/>
</dbReference>
<comment type="caution">
    <text evidence="2">The sequence shown here is derived from an EMBL/GenBank/DDBJ whole genome shotgun (WGS) entry which is preliminary data.</text>
</comment>
<dbReference type="Pfam" id="PF06335">
    <property type="entry name" value="DUF1054"/>
    <property type="match status" value="1"/>
</dbReference>
<keyword evidence="3" id="KW-1185">Reference proteome</keyword>
<evidence type="ECO:0000313" key="2">
    <source>
        <dbReference type="EMBL" id="SMP11391.1"/>
    </source>
</evidence>
<evidence type="ECO:0000256" key="1">
    <source>
        <dbReference type="HAMAP-Rule" id="MF_01851"/>
    </source>
</evidence>
<name>A0AA46AEA1_9BACL</name>
<accession>A0AA46AEA1</accession>
<dbReference type="AlphaFoldDB" id="A0AA46AEA1"/>
<gene>
    <name evidence="2" type="ORF">SAMN06265361_102261</name>
</gene>
<dbReference type="Proteomes" id="UP001157946">
    <property type="component" value="Unassembled WGS sequence"/>
</dbReference>
<protein>
    <recommendedName>
        <fullName evidence="1">UPF0637 protein SAMN06265361_102261</fullName>
    </recommendedName>
</protein>
<organism evidence="2 3">
    <name type="scientific">Laceyella tengchongensis</name>
    <dbReference type="NCBI Taxonomy" id="574699"/>
    <lineage>
        <taxon>Bacteria</taxon>
        <taxon>Bacillati</taxon>
        <taxon>Bacillota</taxon>
        <taxon>Bacilli</taxon>
        <taxon>Bacillales</taxon>
        <taxon>Thermoactinomycetaceae</taxon>
        <taxon>Laceyella</taxon>
    </lineage>
</organism>